<feature type="transmembrane region" description="Helical" evidence="1">
    <location>
        <begin position="6"/>
        <end position="24"/>
    </location>
</feature>
<feature type="transmembrane region" description="Helical" evidence="1">
    <location>
        <begin position="57"/>
        <end position="79"/>
    </location>
</feature>
<evidence type="ECO:0000313" key="2">
    <source>
        <dbReference type="EMBL" id="KCZ86118.1"/>
    </source>
</evidence>
<gene>
    <name evidence="2" type="ORF">HAD_10545</name>
</gene>
<proteinExistence type="predicted"/>
<dbReference type="OrthoDB" id="9932261at2"/>
<accession>A0A069E7N8</accession>
<dbReference type="STRING" id="1280949.HAD_10545"/>
<feature type="transmembrane region" description="Helical" evidence="1">
    <location>
        <begin position="119"/>
        <end position="137"/>
    </location>
</feature>
<evidence type="ECO:0000313" key="3">
    <source>
        <dbReference type="Proteomes" id="UP000027446"/>
    </source>
</evidence>
<sequence length="200" mass="20906">MEVILQTLGIAGQAAGIALLYLNWRTRQGRGGAILAAGWTLILLGMAPWLLNVSVERGLAIASLAPMVVGLLLSAPNGLTDLKRNLRERPARSRTMRETALSDAEIATPGRVSRNMARWAGAVVATPALSIAAMAAWQASMPGTPANRVGFSIFVLIVVWVAALLWLLASERPWRTALLTCGGAVVLGGGVFILASGGTA</sequence>
<protein>
    <submittedName>
        <fullName evidence="2">Uncharacterized protein</fullName>
    </submittedName>
</protein>
<feature type="transmembrane region" description="Helical" evidence="1">
    <location>
        <begin position="176"/>
        <end position="195"/>
    </location>
</feature>
<evidence type="ECO:0000256" key="1">
    <source>
        <dbReference type="SAM" id="Phobius"/>
    </source>
</evidence>
<dbReference type="PATRIC" id="fig|1280949.3.peg.2155"/>
<feature type="transmembrane region" description="Helical" evidence="1">
    <location>
        <begin position="149"/>
        <end position="169"/>
    </location>
</feature>
<keyword evidence="1" id="KW-1133">Transmembrane helix</keyword>
<keyword evidence="1" id="KW-0472">Membrane</keyword>
<dbReference type="RefSeq" id="WP_035570951.1">
    <property type="nucleotide sequence ID" value="NZ_ARYH01000001.1"/>
</dbReference>
<dbReference type="AlphaFoldDB" id="A0A069E7N8"/>
<dbReference type="EMBL" id="ARYH01000001">
    <property type="protein sequence ID" value="KCZ86118.1"/>
    <property type="molecule type" value="Genomic_DNA"/>
</dbReference>
<keyword evidence="1" id="KW-0812">Transmembrane</keyword>
<name>A0A069E7N8_9PROT</name>
<dbReference type="Proteomes" id="UP000027446">
    <property type="component" value="Unassembled WGS sequence"/>
</dbReference>
<organism evidence="2 3">
    <name type="scientific">Hyphomonas adhaerens MHS-3</name>
    <dbReference type="NCBI Taxonomy" id="1280949"/>
    <lineage>
        <taxon>Bacteria</taxon>
        <taxon>Pseudomonadati</taxon>
        <taxon>Pseudomonadota</taxon>
        <taxon>Alphaproteobacteria</taxon>
        <taxon>Hyphomonadales</taxon>
        <taxon>Hyphomonadaceae</taxon>
        <taxon>Hyphomonas</taxon>
    </lineage>
</organism>
<reference evidence="2 3" key="1">
    <citation type="journal article" date="2014" name="Antonie Van Leeuwenhoek">
        <title>Hyphomonas beringensis sp. nov. and Hyphomonas chukchiensis sp. nov., isolated from surface seawater of the Bering Sea and Chukchi Sea.</title>
        <authorList>
            <person name="Li C."/>
            <person name="Lai Q."/>
            <person name="Li G."/>
            <person name="Dong C."/>
            <person name="Wang J."/>
            <person name="Liao Y."/>
            <person name="Shao Z."/>
        </authorList>
    </citation>
    <scope>NUCLEOTIDE SEQUENCE [LARGE SCALE GENOMIC DNA]</scope>
    <source>
        <strain evidence="2 3">MHS-3</strain>
    </source>
</reference>
<comment type="caution">
    <text evidence="2">The sequence shown here is derived from an EMBL/GenBank/DDBJ whole genome shotgun (WGS) entry which is preliminary data.</text>
</comment>
<keyword evidence="3" id="KW-1185">Reference proteome</keyword>
<feature type="transmembrane region" description="Helical" evidence="1">
    <location>
        <begin position="31"/>
        <end position="51"/>
    </location>
</feature>